<feature type="transmembrane region" description="Helical" evidence="1">
    <location>
        <begin position="155"/>
        <end position="176"/>
    </location>
</feature>
<dbReference type="Pfam" id="PF07670">
    <property type="entry name" value="Gate"/>
    <property type="match status" value="1"/>
</dbReference>
<dbReference type="AlphaFoldDB" id="A0A0M3J0S0"/>
<keyword evidence="1" id="KW-1133">Transmembrane helix</keyword>
<dbReference type="InterPro" id="IPR008276">
    <property type="entry name" value="C_nuclsd_transpt"/>
</dbReference>
<feature type="transmembrane region" description="Helical" evidence="1">
    <location>
        <begin position="6"/>
        <end position="25"/>
    </location>
</feature>
<dbReference type="Pfam" id="PF07662">
    <property type="entry name" value="Nucleos_tra2_C"/>
    <property type="match status" value="1"/>
</dbReference>
<keyword evidence="1" id="KW-0812">Transmembrane</keyword>
<dbReference type="GO" id="GO:0005886">
    <property type="term" value="C:plasma membrane"/>
    <property type="evidence" value="ECO:0007669"/>
    <property type="project" value="TreeGrafter"/>
</dbReference>
<organism evidence="4">
    <name type="scientific">Anisakis simplex</name>
    <name type="common">Herring worm</name>
    <dbReference type="NCBI Taxonomy" id="6269"/>
    <lineage>
        <taxon>Eukaryota</taxon>
        <taxon>Metazoa</taxon>
        <taxon>Ecdysozoa</taxon>
        <taxon>Nematoda</taxon>
        <taxon>Chromadorea</taxon>
        <taxon>Rhabditida</taxon>
        <taxon>Spirurina</taxon>
        <taxon>Ascaridomorpha</taxon>
        <taxon>Ascaridoidea</taxon>
        <taxon>Anisakidae</taxon>
        <taxon>Anisakis</taxon>
        <taxon>Anisakis simplex complex</taxon>
    </lineage>
</organism>
<dbReference type="InterPro" id="IPR011642">
    <property type="entry name" value="Gate_dom"/>
</dbReference>
<proteinExistence type="predicted"/>
<dbReference type="PANTHER" id="PTHR10590:SF4">
    <property type="entry name" value="SOLUTE CARRIER FAMILY 28 MEMBER 3"/>
    <property type="match status" value="1"/>
</dbReference>
<feature type="transmembrane region" description="Helical" evidence="1">
    <location>
        <begin position="297"/>
        <end position="321"/>
    </location>
</feature>
<dbReference type="GO" id="GO:0005415">
    <property type="term" value="F:nucleoside:sodium symporter activity"/>
    <property type="evidence" value="ECO:0007669"/>
    <property type="project" value="TreeGrafter"/>
</dbReference>
<dbReference type="WBParaSite" id="ASIM_0000111101-mRNA-1">
    <property type="protein sequence ID" value="ASIM_0000111101-mRNA-1"/>
    <property type="gene ID" value="ASIM_0000111101"/>
</dbReference>
<feature type="transmembrane region" description="Helical" evidence="1">
    <location>
        <begin position="182"/>
        <end position="203"/>
    </location>
</feature>
<accession>A0A0M3J0S0</accession>
<protein>
    <submittedName>
        <fullName evidence="4">Nucleos_tra2_C domain-containing protein</fullName>
    </submittedName>
</protein>
<evidence type="ECO:0000256" key="1">
    <source>
        <dbReference type="SAM" id="Phobius"/>
    </source>
</evidence>
<feature type="transmembrane region" description="Helical" evidence="1">
    <location>
        <begin position="72"/>
        <end position="94"/>
    </location>
</feature>
<evidence type="ECO:0000313" key="4">
    <source>
        <dbReference type="WBParaSite" id="ASIM_0000111101-mRNA-1"/>
    </source>
</evidence>
<dbReference type="PANTHER" id="PTHR10590">
    <property type="entry name" value="SODIUM/NUCLEOSIDE COTRANSPORTER"/>
    <property type="match status" value="1"/>
</dbReference>
<dbReference type="InterPro" id="IPR011657">
    <property type="entry name" value="CNT_C_dom"/>
</dbReference>
<evidence type="ECO:0000259" key="3">
    <source>
        <dbReference type="Pfam" id="PF07670"/>
    </source>
</evidence>
<name>A0A0M3J0S0_ANISI</name>
<keyword evidence="1" id="KW-0472">Membrane</keyword>
<feature type="domain" description="Concentrative nucleoside transporter C-terminal" evidence="2">
    <location>
        <begin position="100"/>
        <end position="317"/>
    </location>
</feature>
<feature type="domain" description="Nucleoside transporter/FeoB GTPase Gate" evidence="3">
    <location>
        <begin position="1"/>
        <end position="95"/>
    </location>
</feature>
<reference evidence="4" key="1">
    <citation type="submission" date="2017-02" db="UniProtKB">
        <authorList>
            <consortium name="WormBaseParasite"/>
        </authorList>
    </citation>
    <scope>IDENTIFICATION</scope>
</reference>
<sequence length="339" mass="37073">LPIIIFFASLCSTFYYLGVVQWFLLKMAICLQYSMGTTAAESLNAVASVFLGPTEAAVMMRQSLKSMTESEIMATLTAGFAMISGSLFAIYISFGACPSYLLASNLMSAPAVLAVSKIMQPEIQRSLQKNINDFRFPPAEENTLLEALSHGAVQAVPVIFAIISNLIVFLAFVTFADTLIGFFASLIGYEGITFNMLLGYMFYPLAYVMGVSDANDPERRNEEIIRVAQLIGTKTLLNEFIAYQQMSEMLRRNQLGGRAQMMAVFACCGYSNASQIGSQLGIFSAMAPSRRRSFARLAVRSLVAGSIACFMTAVVAGNYSLNSPYTEVENFTVFFLLPI</sequence>
<evidence type="ECO:0000259" key="2">
    <source>
        <dbReference type="Pfam" id="PF07662"/>
    </source>
</evidence>